<dbReference type="Pfam" id="PF20466">
    <property type="entry name" value="MmeI_TRD"/>
    <property type="match status" value="1"/>
</dbReference>
<dbReference type="InterPro" id="IPR046816">
    <property type="entry name" value="MmeI_Mtase"/>
</dbReference>
<dbReference type="InterPro" id="IPR050953">
    <property type="entry name" value="N4_N6_ade-DNA_methylase"/>
</dbReference>
<evidence type="ECO:0000259" key="9">
    <source>
        <dbReference type="Pfam" id="PF20473"/>
    </source>
</evidence>
<evidence type="ECO:0000256" key="2">
    <source>
        <dbReference type="ARBA" id="ARBA00022603"/>
    </source>
</evidence>
<sequence>MNKSQIEKNLDELVKSIDKENFIYDLLMVYGISKTSVTRLKKGDFNLSKVEGEVLYKKKVLFKEVETDKLLTTIDDLTKSEEDLKHNPRFVIVTDYKTLLAKDIRTGVTLDTPIKDLNKRFDFFLPWAGQEKYQSKNENHADRRASYEMAKLYDILVHENPNIYDDGGHNLNVFLSRLLFCFFAEDTNIFPNEGMFTEALAQHTKPDGSDTHLFLDRLFKVLNTEDNSDQPDYLKAFPYVNGGLFRDDIYSPRFSAKARKIILECSDLDWSEINPDIFGSMIQAVVNPEYRSGLGMHYTSVPNIMKVIEPLFLNELREEFEKSKGNVNKLRKLIYRISKIKIFDPACGSGNFLIIAYKELRRLEIEIIKEINAPQSTIIVDGSQSKIHFTQNGHEVVANAPQARMNFSGRQTEIWFTEIKLSQFYGIELDDFAHEMAILSLWLAEHQMNKEFETELFDFGRSKPILPLKEAGNITQGNATRLDWKTICPINLADEVYILGNPPYLGTRNQDAVQKEDMKFVFKKDYKSLDYVSSWFYLGAKYIDGFNAQIALVSTNSICQGEQVALTWPRILKDNIEIGFAHQSFKWTNNAKGNAGVTVIIVGLRNLSNKPKYIFNSGLKKEVNNINTYLVEGANIMVTRINKSVSGLLTMIKGSIPADGGNLILNESEVNELSKDFHVKKVIKKFIGSQELIKKTDRWCLYITEVDLEYIKQNNDILKRLEGVRNMRLASTKLATVKLAETPHLFAEDRYFDEPCLLIPCVSSENRKYIPIDFVEEGQVIYASAQAIYNPEPWIFGIISSNLHMVWVRAVGGKLKTDYRYSSSLCYNTFPFPKISEKQKETINLHVFEVLDERAKHPSKTLAQLYDPDKMPKGLKEAHHQLDLAIERCYRLKPFESDTERLEYLFKMYEEMTTKNNLSVKEKKTKKAK</sequence>
<dbReference type="PANTHER" id="PTHR33841">
    <property type="entry name" value="DNA METHYLTRANSFERASE YEEA-RELATED"/>
    <property type="match status" value="1"/>
</dbReference>
<dbReference type="Gene3D" id="3.40.50.150">
    <property type="entry name" value="Vaccinia Virus protein VP39"/>
    <property type="match status" value="1"/>
</dbReference>
<keyword evidence="11" id="KW-1185">Reference proteome</keyword>
<accession>A0ABW8PLP5</accession>
<dbReference type="EC" id="2.1.1.72" evidence="1"/>
<evidence type="ECO:0000256" key="1">
    <source>
        <dbReference type="ARBA" id="ARBA00011900"/>
    </source>
</evidence>
<dbReference type="Pfam" id="PF20465">
    <property type="entry name" value="MmeI_hel"/>
    <property type="match status" value="1"/>
</dbReference>
<name>A0ABW8PLP5_9FLAO</name>
<gene>
    <name evidence="10" type="ORF">V3Q77_03125</name>
</gene>
<evidence type="ECO:0000313" key="10">
    <source>
        <dbReference type="EMBL" id="MFK7048872.1"/>
    </source>
</evidence>
<feature type="domain" description="MmeI-like target recognition" evidence="7">
    <location>
        <begin position="633"/>
        <end position="835"/>
    </location>
</feature>
<dbReference type="InterPro" id="IPR029063">
    <property type="entry name" value="SAM-dependent_MTases_sf"/>
</dbReference>
<dbReference type="SUPFAM" id="SSF53335">
    <property type="entry name" value="S-adenosyl-L-methionine-dependent methyltransferases"/>
    <property type="match status" value="1"/>
</dbReference>
<dbReference type="InterPro" id="IPR046817">
    <property type="entry name" value="MmeI_N"/>
</dbReference>
<dbReference type="Proteomes" id="UP001621813">
    <property type="component" value="Unassembled WGS sequence"/>
</dbReference>
<dbReference type="Pfam" id="PF20464">
    <property type="entry name" value="MmeI_N"/>
    <property type="match status" value="1"/>
</dbReference>
<dbReference type="InterPro" id="IPR046820">
    <property type="entry name" value="MmeI_TRD"/>
</dbReference>
<organism evidence="10 11">
    <name type="scientific">Flavobacterium davisii</name>
    <dbReference type="NCBI Taxonomy" id="2906077"/>
    <lineage>
        <taxon>Bacteria</taxon>
        <taxon>Pseudomonadati</taxon>
        <taxon>Bacteroidota</taxon>
        <taxon>Flavobacteriia</taxon>
        <taxon>Flavobacteriales</taxon>
        <taxon>Flavobacteriaceae</taxon>
        <taxon>Flavobacterium</taxon>
    </lineage>
</organism>
<evidence type="ECO:0000256" key="3">
    <source>
        <dbReference type="ARBA" id="ARBA00022679"/>
    </source>
</evidence>
<comment type="catalytic activity">
    <reaction evidence="4">
        <text>a 2'-deoxyadenosine in DNA + S-adenosyl-L-methionine = an N(6)-methyl-2'-deoxyadenosine in DNA + S-adenosyl-L-homocysteine + H(+)</text>
        <dbReference type="Rhea" id="RHEA:15197"/>
        <dbReference type="Rhea" id="RHEA-COMP:12418"/>
        <dbReference type="Rhea" id="RHEA-COMP:12419"/>
        <dbReference type="ChEBI" id="CHEBI:15378"/>
        <dbReference type="ChEBI" id="CHEBI:57856"/>
        <dbReference type="ChEBI" id="CHEBI:59789"/>
        <dbReference type="ChEBI" id="CHEBI:90615"/>
        <dbReference type="ChEBI" id="CHEBI:90616"/>
        <dbReference type="EC" id="2.1.1.72"/>
    </reaction>
</comment>
<evidence type="ECO:0000313" key="11">
    <source>
        <dbReference type="Proteomes" id="UP001621813"/>
    </source>
</evidence>
<comment type="caution">
    <text evidence="10">The sequence shown here is derived from an EMBL/GenBank/DDBJ whole genome shotgun (WGS) entry which is preliminary data.</text>
</comment>
<evidence type="ECO:0000259" key="6">
    <source>
        <dbReference type="Pfam" id="PF20465"/>
    </source>
</evidence>
<keyword evidence="3" id="KW-0808">Transferase</keyword>
<evidence type="ECO:0000259" key="5">
    <source>
        <dbReference type="Pfam" id="PF20464"/>
    </source>
</evidence>
<feature type="domain" description="MmeI-like DNA-methyltransferase" evidence="9">
    <location>
        <begin position="321"/>
        <end position="615"/>
    </location>
</feature>
<dbReference type="PANTHER" id="PTHR33841:SF1">
    <property type="entry name" value="DNA METHYLTRANSFERASE A"/>
    <property type="match status" value="1"/>
</dbReference>
<protein>
    <recommendedName>
        <fullName evidence="1">site-specific DNA-methyltransferase (adenine-specific)</fullName>
        <ecNumber evidence="1">2.1.1.72</ecNumber>
    </recommendedName>
</protein>
<evidence type="ECO:0000256" key="4">
    <source>
        <dbReference type="ARBA" id="ARBA00047942"/>
    </source>
</evidence>
<feature type="domain" description="MmeI-like N-terminal" evidence="5">
    <location>
        <begin position="1"/>
        <end position="158"/>
    </location>
</feature>
<dbReference type="EMBL" id="JAZGZR010000005">
    <property type="protein sequence ID" value="MFK7048872.1"/>
    <property type="molecule type" value="Genomic_DNA"/>
</dbReference>
<reference evidence="10 11" key="1">
    <citation type="submission" date="2024-02" db="EMBL/GenBank/DDBJ databases">
        <title>Comparative Genomic Analysis of Flavobacterium Species Causing Columnaris Disease of Freshwater Fish in Thailand: Insights into Virulence and Resistance Mechanisms.</title>
        <authorList>
            <person name="Nguyen D."/>
            <person name="Chokmangmeepisarn P."/>
            <person name="Khianchaikhan K."/>
            <person name="Morishita M."/>
            <person name="Bunnoy A."/>
            <person name="Rodkhum C."/>
        </authorList>
    </citation>
    <scope>NUCLEOTIDE SEQUENCE [LARGE SCALE GENOMIC DNA]</scope>
    <source>
        <strain evidence="10 11">KCRT2007</strain>
    </source>
</reference>
<feature type="domain" description="MmeI-like helicase spacer" evidence="6">
    <location>
        <begin position="169"/>
        <end position="245"/>
    </location>
</feature>
<dbReference type="Pfam" id="PF20467">
    <property type="entry name" value="MmeI_C"/>
    <property type="match status" value="1"/>
</dbReference>
<keyword evidence="2 10" id="KW-0489">Methyltransferase</keyword>
<proteinExistence type="predicted"/>
<feature type="domain" description="MmeI-like C-terminal" evidence="8">
    <location>
        <begin position="836"/>
        <end position="914"/>
    </location>
</feature>
<dbReference type="InterPro" id="IPR046818">
    <property type="entry name" value="MmeI_C"/>
</dbReference>
<dbReference type="Pfam" id="PF20473">
    <property type="entry name" value="MmeI_Mtase"/>
    <property type="match status" value="1"/>
</dbReference>
<dbReference type="GO" id="GO:0032259">
    <property type="term" value="P:methylation"/>
    <property type="evidence" value="ECO:0007669"/>
    <property type="project" value="UniProtKB-KW"/>
</dbReference>
<dbReference type="InterPro" id="IPR046819">
    <property type="entry name" value="MmeI_hel"/>
</dbReference>
<dbReference type="GO" id="GO:0008168">
    <property type="term" value="F:methyltransferase activity"/>
    <property type="evidence" value="ECO:0007669"/>
    <property type="project" value="UniProtKB-KW"/>
</dbReference>
<evidence type="ECO:0000259" key="7">
    <source>
        <dbReference type="Pfam" id="PF20466"/>
    </source>
</evidence>
<dbReference type="RefSeq" id="WP_405322579.1">
    <property type="nucleotide sequence ID" value="NZ_JAZGZR010000005.1"/>
</dbReference>
<evidence type="ECO:0000259" key="8">
    <source>
        <dbReference type="Pfam" id="PF20467"/>
    </source>
</evidence>